<gene>
    <name evidence="7" type="ORF">FFLO_02358</name>
</gene>
<proteinExistence type="inferred from homology"/>
<feature type="active site" description="Proton donor" evidence="3">
    <location>
        <position position="53"/>
    </location>
</feature>
<dbReference type="Gene3D" id="3.20.20.100">
    <property type="entry name" value="NADP-dependent oxidoreductase domain"/>
    <property type="match status" value="1"/>
</dbReference>
<dbReference type="OrthoDB" id="416253at2759"/>
<comment type="similarity">
    <text evidence="1">Belongs to the aldo/keto reductase family.</text>
</comment>
<keyword evidence="2" id="KW-0560">Oxidoreductase</keyword>
<dbReference type="Proteomes" id="UP000812966">
    <property type="component" value="Unassembled WGS sequence"/>
</dbReference>
<feature type="site" description="Lowers pKa of active site Tyr" evidence="5">
    <location>
        <position position="78"/>
    </location>
</feature>
<sequence length="281" mass="31235">MSLTLQSTTKLHTGTQMPTLGYGVYLSERDKCVKSVSKALEVGYRHVDCAQYYENEDLVGEASTLSSLPRSSLFLTTKTFYNSSQKTVEEILPGLIESVKKIGKNKEGEKEYVDLFLIHAPTCGPEGRQLLWDAFQELKKQGYAKDIGVSNFGVKHLQTLKGEKPAVNQTELHPFCQQREVVDYCREQGIVMQAYCPLVRNSRSDDPVLQKVAKETGKSVTQVLVRWSLQKGFSPLPKSDTHQAENADVYDFELTQAQMSAIDGLDEGAKGAVAPHNPDCP</sequence>
<dbReference type="InterPro" id="IPR018170">
    <property type="entry name" value="Aldo/ket_reductase_CS"/>
</dbReference>
<keyword evidence="8" id="KW-1185">Reference proteome</keyword>
<evidence type="ECO:0000256" key="3">
    <source>
        <dbReference type="PIRSR" id="PIRSR000097-1"/>
    </source>
</evidence>
<dbReference type="PROSITE" id="PS00798">
    <property type="entry name" value="ALDOKETO_REDUCTASE_1"/>
    <property type="match status" value="1"/>
</dbReference>
<name>A0A8K0NP62_9TREE</name>
<comment type="caution">
    <text evidence="7">The sequence shown here is derived from an EMBL/GenBank/DDBJ whole genome shotgun (WGS) entry which is preliminary data.</text>
</comment>
<protein>
    <recommendedName>
        <fullName evidence="6">NADP-dependent oxidoreductase domain-containing protein</fullName>
    </recommendedName>
</protein>
<dbReference type="Pfam" id="PF00248">
    <property type="entry name" value="Aldo_ket_red"/>
    <property type="match status" value="1"/>
</dbReference>
<dbReference type="InterPro" id="IPR023210">
    <property type="entry name" value="NADP_OxRdtase_dom"/>
</dbReference>
<dbReference type="EMBL" id="JABELV010000037">
    <property type="protein sequence ID" value="KAG7562173.1"/>
    <property type="molecule type" value="Genomic_DNA"/>
</dbReference>
<accession>A0A8K0NP62</accession>
<evidence type="ECO:0000256" key="2">
    <source>
        <dbReference type="ARBA" id="ARBA00023002"/>
    </source>
</evidence>
<dbReference type="PANTHER" id="PTHR43827">
    <property type="entry name" value="2,5-DIKETO-D-GLUCONIC ACID REDUCTASE"/>
    <property type="match status" value="1"/>
</dbReference>
<evidence type="ECO:0000313" key="8">
    <source>
        <dbReference type="Proteomes" id="UP000812966"/>
    </source>
</evidence>
<dbReference type="PROSITE" id="PS00062">
    <property type="entry name" value="ALDOKETO_REDUCTASE_2"/>
    <property type="match status" value="1"/>
</dbReference>
<dbReference type="SUPFAM" id="SSF51430">
    <property type="entry name" value="NAD(P)-linked oxidoreductase"/>
    <property type="match status" value="1"/>
</dbReference>
<dbReference type="PIRSF" id="PIRSF000097">
    <property type="entry name" value="AKR"/>
    <property type="match status" value="1"/>
</dbReference>
<dbReference type="InterPro" id="IPR020471">
    <property type="entry name" value="AKR"/>
</dbReference>
<organism evidence="7 8">
    <name type="scientific">Filobasidium floriforme</name>
    <dbReference type="NCBI Taxonomy" id="5210"/>
    <lineage>
        <taxon>Eukaryota</taxon>
        <taxon>Fungi</taxon>
        <taxon>Dikarya</taxon>
        <taxon>Basidiomycota</taxon>
        <taxon>Agaricomycotina</taxon>
        <taxon>Tremellomycetes</taxon>
        <taxon>Filobasidiales</taxon>
        <taxon>Filobasidiaceae</taxon>
        <taxon>Filobasidium</taxon>
    </lineage>
</organism>
<dbReference type="GO" id="GO:0016491">
    <property type="term" value="F:oxidoreductase activity"/>
    <property type="evidence" value="ECO:0007669"/>
    <property type="project" value="UniProtKB-KW"/>
</dbReference>
<dbReference type="PANTHER" id="PTHR43827:SF13">
    <property type="entry name" value="ALDO_KETO REDUCTASE FAMILY PROTEIN"/>
    <property type="match status" value="1"/>
</dbReference>
<dbReference type="AlphaFoldDB" id="A0A8K0NP62"/>
<evidence type="ECO:0000256" key="1">
    <source>
        <dbReference type="ARBA" id="ARBA00007905"/>
    </source>
</evidence>
<evidence type="ECO:0000313" key="7">
    <source>
        <dbReference type="EMBL" id="KAG7562173.1"/>
    </source>
</evidence>
<dbReference type="CDD" id="cd19071">
    <property type="entry name" value="AKR_AKR1-5-like"/>
    <property type="match status" value="1"/>
</dbReference>
<reference evidence="7" key="1">
    <citation type="submission" date="2020-04" db="EMBL/GenBank/DDBJ databases">
        <title>Analysis of mating type loci in Filobasidium floriforme.</title>
        <authorList>
            <person name="Nowrousian M."/>
        </authorList>
    </citation>
    <scope>NUCLEOTIDE SEQUENCE</scope>
    <source>
        <strain evidence="7">CBS 6242</strain>
    </source>
</reference>
<dbReference type="FunFam" id="3.20.20.100:FF:000015">
    <property type="entry name" value="Oxidoreductase, aldo/keto reductase family"/>
    <property type="match status" value="1"/>
</dbReference>
<dbReference type="PRINTS" id="PR00069">
    <property type="entry name" value="ALDKETRDTASE"/>
</dbReference>
<evidence type="ECO:0000256" key="4">
    <source>
        <dbReference type="PIRSR" id="PIRSR000097-2"/>
    </source>
</evidence>
<feature type="binding site" evidence="4">
    <location>
        <position position="119"/>
    </location>
    <ligand>
        <name>substrate</name>
    </ligand>
</feature>
<feature type="domain" description="NADP-dependent oxidoreductase" evidence="6">
    <location>
        <begin position="27"/>
        <end position="266"/>
    </location>
</feature>
<evidence type="ECO:0000256" key="5">
    <source>
        <dbReference type="PIRSR" id="PIRSR000097-3"/>
    </source>
</evidence>
<dbReference type="InterPro" id="IPR036812">
    <property type="entry name" value="NAD(P)_OxRdtase_dom_sf"/>
</dbReference>
<evidence type="ECO:0000259" key="6">
    <source>
        <dbReference type="Pfam" id="PF00248"/>
    </source>
</evidence>